<dbReference type="HOGENOM" id="CLU_2124766_0_0_1"/>
<evidence type="ECO:0000313" key="2">
    <source>
        <dbReference type="EMBL" id="KEH25960.1"/>
    </source>
</evidence>
<keyword evidence="1 2" id="KW-0812">Transmembrane</keyword>
<sequence>MRRSTLPGPQSIRHDNVAGVGTVFTFHILILFSHILTRYPIHIKQGSISNFIPVPDGFRTGLDMGSGWVPICPLPVPYPCFEVGENRNPYLNPVKASKTREIGFGLKIMLVYLF</sequence>
<keyword evidence="4" id="KW-1185">Reference proteome</keyword>
<protein>
    <submittedName>
        <fullName evidence="2">Transmembrane protein, putative</fullName>
    </submittedName>
</protein>
<reference evidence="2 4" key="2">
    <citation type="journal article" date="2014" name="BMC Genomics">
        <title>An improved genome release (version Mt4.0) for the model legume Medicago truncatula.</title>
        <authorList>
            <person name="Tang H."/>
            <person name="Krishnakumar V."/>
            <person name="Bidwell S."/>
            <person name="Rosen B."/>
            <person name="Chan A."/>
            <person name="Zhou S."/>
            <person name="Gentzbittel L."/>
            <person name="Childs K.L."/>
            <person name="Yandell M."/>
            <person name="Gundlach H."/>
            <person name="Mayer K.F."/>
            <person name="Schwartz D.C."/>
            <person name="Town C.D."/>
        </authorList>
    </citation>
    <scope>GENOME REANNOTATION</scope>
    <source>
        <strain evidence="2">A17</strain>
        <strain evidence="3 4">cv. Jemalong A17</strain>
    </source>
</reference>
<reference evidence="3" key="3">
    <citation type="submission" date="2015-04" db="UniProtKB">
        <authorList>
            <consortium name="EnsemblPlants"/>
        </authorList>
    </citation>
    <scope>IDENTIFICATION</scope>
    <source>
        <strain evidence="3">cv. Jemalong A17</strain>
    </source>
</reference>
<evidence type="ECO:0000256" key="1">
    <source>
        <dbReference type="SAM" id="Phobius"/>
    </source>
</evidence>
<keyword evidence="1" id="KW-0472">Membrane</keyword>
<organism evidence="2 4">
    <name type="scientific">Medicago truncatula</name>
    <name type="common">Barrel medic</name>
    <name type="synonym">Medicago tribuloides</name>
    <dbReference type="NCBI Taxonomy" id="3880"/>
    <lineage>
        <taxon>Eukaryota</taxon>
        <taxon>Viridiplantae</taxon>
        <taxon>Streptophyta</taxon>
        <taxon>Embryophyta</taxon>
        <taxon>Tracheophyta</taxon>
        <taxon>Spermatophyta</taxon>
        <taxon>Magnoliopsida</taxon>
        <taxon>eudicotyledons</taxon>
        <taxon>Gunneridae</taxon>
        <taxon>Pentapetalae</taxon>
        <taxon>rosids</taxon>
        <taxon>fabids</taxon>
        <taxon>Fabales</taxon>
        <taxon>Fabaceae</taxon>
        <taxon>Papilionoideae</taxon>
        <taxon>50 kb inversion clade</taxon>
        <taxon>NPAAA clade</taxon>
        <taxon>Hologalegina</taxon>
        <taxon>IRL clade</taxon>
        <taxon>Trifolieae</taxon>
        <taxon>Medicago</taxon>
    </lineage>
</organism>
<gene>
    <name evidence="2" type="ordered locus">MTR_6g038430</name>
</gene>
<keyword evidence="1" id="KW-1133">Transmembrane helix</keyword>
<evidence type="ECO:0000313" key="4">
    <source>
        <dbReference type="Proteomes" id="UP000002051"/>
    </source>
</evidence>
<name>A0A072UJG2_MEDTR</name>
<dbReference type="AlphaFoldDB" id="A0A072UJG2"/>
<reference evidence="2 4" key="1">
    <citation type="journal article" date="2011" name="Nature">
        <title>The Medicago genome provides insight into the evolution of rhizobial symbioses.</title>
        <authorList>
            <person name="Young N.D."/>
            <person name="Debelle F."/>
            <person name="Oldroyd G.E."/>
            <person name="Geurts R."/>
            <person name="Cannon S.B."/>
            <person name="Udvardi M.K."/>
            <person name="Benedito V.A."/>
            <person name="Mayer K.F."/>
            <person name="Gouzy J."/>
            <person name="Schoof H."/>
            <person name="Van de Peer Y."/>
            <person name="Proost S."/>
            <person name="Cook D.R."/>
            <person name="Meyers B.C."/>
            <person name="Spannagl M."/>
            <person name="Cheung F."/>
            <person name="De Mita S."/>
            <person name="Krishnakumar V."/>
            <person name="Gundlach H."/>
            <person name="Zhou S."/>
            <person name="Mudge J."/>
            <person name="Bharti A.K."/>
            <person name="Murray J.D."/>
            <person name="Naoumkina M.A."/>
            <person name="Rosen B."/>
            <person name="Silverstein K.A."/>
            <person name="Tang H."/>
            <person name="Rombauts S."/>
            <person name="Zhao P.X."/>
            <person name="Zhou P."/>
            <person name="Barbe V."/>
            <person name="Bardou P."/>
            <person name="Bechner M."/>
            <person name="Bellec A."/>
            <person name="Berger A."/>
            <person name="Berges H."/>
            <person name="Bidwell S."/>
            <person name="Bisseling T."/>
            <person name="Choisne N."/>
            <person name="Couloux A."/>
            <person name="Denny R."/>
            <person name="Deshpande S."/>
            <person name="Dai X."/>
            <person name="Doyle J.J."/>
            <person name="Dudez A.M."/>
            <person name="Farmer A.D."/>
            <person name="Fouteau S."/>
            <person name="Franken C."/>
            <person name="Gibelin C."/>
            <person name="Gish J."/>
            <person name="Goldstein S."/>
            <person name="Gonzalez A.J."/>
            <person name="Green P.J."/>
            <person name="Hallab A."/>
            <person name="Hartog M."/>
            <person name="Hua A."/>
            <person name="Humphray S.J."/>
            <person name="Jeong D.H."/>
            <person name="Jing Y."/>
            <person name="Jocker A."/>
            <person name="Kenton S.M."/>
            <person name="Kim D.J."/>
            <person name="Klee K."/>
            <person name="Lai H."/>
            <person name="Lang C."/>
            <person name="Lin S."/>
            <person name="Macmil S.L."/>
            <person name="Magdelenat G."/>
            <person name="Matthews L."/>
            <person name="McCorrison J."/>
            <person name="Monaghan E.L."/>
            <person name="Mun J.H."/>
            <person name="Najar F.Z."/>
            <person name="Nicholson C."/>
            <person name="Noirot C."/>
            <person name="O'Bleness M."/>
            <person name="Paule C.R."/>
            <person name="Poulain J."/>
            <person name="Prion F."/>
            <person name="Qin B."/>
            <person name="Qu C."/>
            <person name="Retzel E.F."/>
            <person name="Riddle C."/>
            <person name="Sallet E."/>
            <person name="Samain S."/>
            <person name="Samson N."/>
            <person name="Sanders I."/>
            <person name="Saurat O."/>
            <person name="Scarpelli C."/>
            <person name="Schiex T."/>
            <person name="Segurens B."/>
            <person name="Severin A.J."/>
            <person name="Sherrier D.J."/>
            <person name="Shi R."/>
            <person name="Sims S."/>
            <person name="Singer S.R."/>
            <person name="Sinharoy S."/>
            <person name="Sterck L."/>
            <person name="Viollet A."/>
            <person name="Wang B.B."/>
            <person name="Wang K."/>
            <person name="Wang M."/>
            <person name="Wang X."/>
            <person name="Warfsmann J."/>
            <person name="Weissenbach J."/>
            <person name="White D.D."/>
            <person name="White J.D."/>
            <person name="Wiley G.B."/>
            <person name="Wincker P."/>
            <person name="Xing Y."/>
            <person name="Yang L."/>
            <person name="Yao Z."/>
            <person name="Ying F."/>
            <person name="Zhai J."/>
            <person name="Zhou L."/>
            <person name="Zuber A."/>
            <person name="Denarie J."/>
            <person name="Dixon R.A."/>
            <person name="May G.D."/>
            <person name="Schwartz D.C."/>
            <person name="Rogers J."/>
            <person name="Quetier F."/>
            <person name="Town C.D."/>
            <person name="Roe B.A."/>
        </authorList>
    </citation>
    <scope>NUCLEOTIDE SEQUENCE [LARGE SCALE GENOMIC DNA]</scope>
    <source>
        <strain evidence="2">A17</strain>
        <strain evidence="3 4">cv. Jemalong A17</strain>
    </source>
</reference>
<dbReference type="Proteomes" id="UP000002051">
    <property type="component" value="Chromosome 6"/>
</dbReference>
<feature type="transmembrane region" description="Helical" evidence="1">
    <location>
        <begin position="17"/>
        <end position="36"/>
    </location>
</feature>
<accession>A0A072UJG2</accession>
<proteinExistence type="predicted"/>
<evidence type="ECO:0000313" key="3">
    <source>
        <dbReference type="EnsemblPlants" id="KEH25960"/>
    </source>
</evidence>
<dbReference type="EMBL" id="CM001222">
    <property type="protein sequence ID" value="KEH25960.1"/>
    <property type="molecule type" value="Genomic_DNA"/>
</dbReference>
<dbReference type="EnsemblPlants" id="KEH25960">
    <property type="protein sequence ID" value="KEH25960"/>
    <property type="gene ID" value="MTR_6g038430"/>
</dbReference>